<organism evidence="4 5">
    <name type="scientific">Dactylonectria macrodidyma</name>
    <dbReference type="NCBI Taxonomy" id="307937"/>
    <lineage>
        <taxon>Eukaryota</taxon>
        <taxon>Fungi</taxon>
        <taxon>Dikarya</taxon>
        <taxon>Ascomycota</taxon>
        <taxon>Pezizomycotina</taxon>
        <taxon>Sordariomycetes</taxon>
        <taxon>Hypocreomycetidae</taxon>
        <taxon>Hypocreales</taxon>
        <taxon>Nectriaceae</taxon>
        <taxon>Dactylonectria</taxon>
    </lineage>
</organism>
<feature type="domain" description="Transcription activator GCR1-like" evidence="3">
    <location>
        <begin position="339"/>
        <end position="421"/>
    </location>
</feature>
<evidence type="ECO:0000313" key="4">
    <source>
        <dbReference type="EMBL" id="KAH7175404.1"/>
    </source>
</evidence>
<dbReference type="Pfam" id="PF12550">
    <property type="entry name" value="GCR1_C"/>
    <property type="match status" value="1"/>
</dbReference>
<dbReference type="PANTHER" id="PTHR37784:SF4">
    <property type="entry name" value="TRANSCRIPTION FACTOR-LIKE PROTEIN EUC1"/>
    <property type="match status" value="1"/>
</dbReference>
<dbReference type="GO" id="GO:0000981">
    <property type="term" value="F:DNA-binding transcription factor activity, RNA polymerase II-specific"/>
    <property type="evidence" value="ECO:0007669"/>
    <property type="project" value="TreeGrafter"/>
</dbReference>
<dbReference type="EMBL" id="JAGMUV010000001">
    <property type="protein sequence ID" value="KAH7175404.1"/>
    <property type="molecule type" value="Genomic_DNA"/>
</dbReference>
<dbReference type="Proteomes" id="UP000738349">
    <property type="component" value="Unassembled WGS sequence"/>
</dbReference>
<dbReference type="PANTHER" id="PTHR37784">
    <property type="entry name" value="PROTEIN MSN1"/>
    <property type="match status" value="1"/>
</dbReference>
<feature type="coiled-coil region" evidence="1">
    <location>
        <begin position="1"/>
        <end position="35"/>
    </location>
</feature>
<evidence type="ECO:0000313" key="5">
    <source>
        <dbReference type="Proteomes" id="UP000738349"/>
    </source>
</evidence>
<feature type="compositionally biased region" description="Acidic residues" evidence="2">
    <location>
        <begin position="253"/>
        <end position="272"/>
    </location>
</feature>
<keyword evidence="1" id="KW-0175">Coiled coil</keyword>
<evidence type="ECO:0000256" key="2">
    <source>
        <dbReference type="SAM" id="MobiDB-lite"/>
    </source>
</evidence>
<feature type="compositionally biased region" description="Basic and acidic residues" evidence="2">
    <location>
        <begin position="237"/>
        <end position="252"/>
    </location>
</feature>
<dbReference type="InterPro" id="IPR052146">
    <property type="entry name" value="HOT1"/>
</dbReference>
<accession>A0A9P9FQJ4</accession>
<feature type="region of interest" description="Disordered" evidence="2">
    <location>
        <begin position="100"/>
        <end position="147"/>
    </location>
</feature>
<dbReference type="InterPro" id="IPR022210">
    <property type="entry name" value="TF_GCR1-like"/>
</dbReference>
<dbReference type="GO" id="GO:0000978">
    <property type="term" value="F:RNA polymerase II cis-regulatory region sequence-specific DNA binding"/>
    <property type="evidence" value="ECO:0007669"/>
    <property type="project" value="TreeGrafter"/>
</dbReference>
<keyword evidence="5" id="KW-1185">Reference proteome</keyword>
<proteinExistence type="predicted"/>
<feature type="compositionally biased region" description="Basic and acidic residues" evidence="2">
    <location>
        <begin position="183"/>
        <end position="192"/>
    </location>
</feature>
<dbReference type="OrthoDB" id="428577at2759"/>
<gene>
    <name evidence="4" type="ORF">EDB81DRAFT_750949</name>
</gene>
<sequence>MTREKERNAALQARCDQLEKTVTTMQARMQAQDAQMDVFLKFMQQSNAGHLAHDLKSVNPGVSRDEKHKRLEAGNALLELSFSRPWSSSFHNYSIPSHQVVPGDFDDDEDVPETTQFPEEHQYPDDEEEMIPETPRRPKEGSGDQVIPDGQVVSFISDYDYPNISASTQFPDDSFTANPVTTRPKDEDKSPEKNYVLNDSRNQHGKRRHVSSSPPDIYTATPRSTGVRISKRQKARSSADKGKNKDESHSLSDEDDGEDEVPDSQAVDEDVFVEAGPSSSRNNPRPSRKTTIKTSSAPAANPVADATITNQPTTKLRYSGPRSTGLRYAPGPPGGARYLFRQRPKSVAIIWKEWTEGLGGDPSLESLEQEYGPSWRKGKDLKELKYGCNYVGKRLKVVNKVREIAKERKITPEEAVRALDAVVEGRLELLMQVLRQNKNPMTDIPKK</sequence>
<dbReference type="GO" id="GO:0060963">
    <property type="term" value="P:positive regulation of ribosomal protein gene transcription by RNA polymerase II"/>
    <property type="evidence" value="ECO:0007669"/>
    <property type="project" value="TreeGrafter"/>
</dbReference>
<feature type="region of interest" description="Disordered" evidence="2">
    <location>
        <begin position="164"/>
        <end position="302"/>
    </location>
</feature>
<dbReference type="AlphaFoldDB" id="A0A9P9FQJ4"/>
<evidence type="ECO:0000256" key="1">
    <source>
        <dbReference type="SAM" id="Coils"/>
    </source>
</evidence>
<name>A0A9P9FQJ4_9HYPO</name>
<comment type="caution">
    <text evidence="4">The sequence shown here is derived from an EMBL/GenBank/DDBJ whole genome shotgun (WGS) entry which is preliminary data.</text>
</comment>
<reference evidence="4" key="1">
    <citation type="journal article" date="2021" name="Nat. Commun.">
        <title>Genetic determinants of endophytism in the Arabidopsis root mycobiome.</title>
        <authorList>
            <person name="Mesny F."/>
            <person name="Miyauchi S."/>
            <person name="Thiergart T."/>
            <person name="Pickel B."/>
            <person name="Atanasova L."/>
            <person name="Karlsson M."/>
            <person name="Huettel B."/>
            <person name="Barry K.W."/>
            <person name="Haridas S."/>
            <person name="Chen C."/>
            <person name="Bauer D."/>
            <person name="Andreopoulos W."/>
            <person name="Pangilinan J."/>
            <person name="LaButti K."/>
            <person name="Riley R."/>
            <person name="Lipzen A."/>
            <person name="Clum A."/>
            <person name="Drula E."/>
            <person name="Henrissat B."/>
            <person name="Kohler A."/>
            <person name="Grigoriev I.V."/>
            <person name="Martin F.M."/>
            <person name="Hacquard S."/>
        </authorList>
    </citation>
    <scope>NUCLEOTIDE SEQUENCE</scope>
    <source>
        <strain evidence="4">MPI-CAGE-AT-0147</strain>
    </source>
</reference>
<protein>
    <recommendedName>
        <fullName evidence="3">Transcription activator GCR1-like domain-containing protein</fullName>
    </recommendedName>
</protein>
<evidence type="ECO:0000259" key="3">
    <source>
        <dbReference type="Pfam" id="PF12550"/>
    </source>
</evidence>
<feature type="compositionally biased region" description="Polar residues" evidence="2">
    <location>
        <begin position="164"/>
        <end position="181"/>
    </location>
</feature>